<evidence type="ECO:0000313" key="1">
    <source>
        <dbReference type="EMBL" id="RKN08391.1"/>
    </source>
</evidence>
<keyword evidence="3" id="KW-1185">Reference proteome</keyword>
<dbReference type="AlphaFoldDB" id="A0A3A9W5B4"/>
<proteinExistence type="predicted"/>
<dbReference type="EMBL" id="RBDX01000011">
    <property type="protein sequence ID" value="RKN08391.1"/>
    <property type="molecule type" value="Genomic_DNA"/>
</dbReference>
<name>A0A3A9W5B4_9ACTN</name>
<dbReference type="NCBIfam" id="NF033521">
    <property type="entry name" value="lasso_leader_L3"/>
    <property type="match status" value="1"/>
</dbReference>
<evidence type="ECO:0000313" key="4">
    <source>
        <dbReference type="Proteomes" id="UP000275024"/>
    </source>
</evidence>
<dbReference type="Proteomes" id="UP000268652">
    <property type="component" value="Unassembled WGS sequence"/>
</dbReference>
<comment type="caution">
    <text evidence="1">The sequence shown here is derived from an EMBL/GenBank/DDBJ whole genome shotgun (WGS) entry which is preliminary data.</text>
</comment>
<evidence type="ECO:0000313" key="3">
    <source>
        <dbReference type="Proteomes" id="UP000268652"/>
    </source>
</evidence>
<accession>A0A3A9W5B4</accession>
<organism evidence="1 4">
    <name type="scientific">Streptomyces radicis</name>
    <dbReference type="NCBI Taxonomy" id="1750517"/>
    <lineage>
        <taxon>Bacteria</taxon>
        <taxon>Bacillati</taxon>
        <taxon>Actinomycetota</taxon>
        <taxon>Actinomycetes</taxon>
        <taxon>Kitasatosporales</taxon>
        <taxon>Streptomycetaceae</taxon>
        <taxon>Streptomyces</taxon>
    </lineage>
</organism>
<sequence length="46" mass="5415">MMSELVEKSMMTPYEPPELVELGEFSVDTLGNNGIWWEPFNPQYDY</sequence>
<gene>
    <name evidence="2" type="ORF">D7318_16585</name>
    <name evidence="1" type="ORF">D7319_15860</name>
</gene>
<dbReference type="EMBL" id="RBDY01000011">
    <property type="protein sequence ID" value="RKN21575.1"/>
    <property type="molecule type" value="Genomic_DNA"/>
</dbReference>
<protein>
    <submittedName>
        <fullName evidence="1">Lasso RiPP family leader peptide-containing protein</fullName>
    </submittedName>
</protein>
<reference evidence="3 4" key="1">
    <citation type="submission" date="2018-09" db="EMBL/GenBank/DDBJ databases">
        <title>Streptomyces sp. nov. DS1-2, an endophytic actinomycete isolated from roots of Dendrobium scabrilingue.</title>
        <authorList>
            <person name="Kuncharoen N."/>
            <person name="Kudo T."/>
            <person name="Ohkuma M."/>
            <person name="Yuki M."/>
            <person name="Tanasupawat S."/>
        </authorList>
    </citation>
    <scope>NUCLEOTIDE SEQUENCE [LARGE SCALE GENOMIC DNA]</scope>
    <source>
        <strain evidence="1 4">AZ1-7</strain>
        <strain evidence="2 3">DS1-2</strain>
    </source>
</reference>
<dbReference type="OrthoDB" id="4261573at2"/>
<evidence type="ECO:0000313" key="2">
    <source>
        <dbReference type="EMBL" id="RKN21575.1"/>
    </source>
</evidence>
<dbReference type="Proteomes" id="UP000275024">
    <property type="component" value="Unassembled WGS sequence"/>
</dbReference>